<evidence type="ECO:0000256" key="1">
    <source>
        <dbReference type="ARBA" id="ARBA00004127"/>
    </source>
</evidence>
<organism evidence="6 7">
    <name type="scientific">Natrialba aegyptia DSM 13077</name>
    <dbReference type="NCBI Taxonomy" id="1227491"/>
    <lineage>
        <taxon>Archaea</taxon>
        <taxon>Methanobacteriati</taxon>
        <taxon>Methanobacteriota</taxon>
        <taxon>Stenosarchaea group</taxon>
        <taxon>Halobacteria</taxon>
        <taxon>Halobacteriales</taxon>
        <taxon>Natrialbaceae</taxon>
        <taxon>Natrialba</taxon>
    </lineage>
</organism>
<keyword evidence="4 5" id="KW-0472">Membrane</keyword>
<dbReference type="PANTHER" id="PTHR12714">
    <property type="entry name" value="PROTEIN-S ISOPRENYLCYSTEINE O-METHYLTRANSFERASE"/>
    <property type="match status" value="1"/>
</dbReference>
<evidence type="ECO:0000313" key="6">
    <source>
        <dbReference type="EMBL" id="ELZ03248.1"/>
    </source>
</evidence>
<reference evidence="6 7" key="1">
    <citation type="journal article" date="2014" name="PLoS Genet.">
        <title>Phylogenetically driven sequencing of extremely halophilic archaea reveals strategies for static and dynamic osmo-response.</title>
        <authorList>
            <person name="Becker E.A."/>
            <person name="Seitzer P.M."/>
            <person name="Tritt A."/>
            <person name="Larsen D."/>
            <person name="Krusor M."/>
            <person name="Yao A.I."/>
            <person name="Wu D."/>
            <person name="Madern D."/>
            <person name="Eisen J.A."/>
            <person name="Darling A.E."/>
            <person name="Facciotti M.T."/>
        </authorList>
    </citation>
    <scope>NUCLEOTIDE SEQUENCE [LARGE SCALE GENOMIC DNA]</scope>
    <source>
        <strain evidence="6 7">DSM 13077</strain>
    </source>
</reference>
<dbReference type="GO" id="GO:0012505">
    <property type="term" value="C:endomembrane system"/>
    <property type="evidence" value="ECO:0007669"/>
    <property type="project" value="UniProtKB-SubCell"/>
</dbReference>
<comment type="caution">
    <text evidence="6">The sequence shown here is derived from an EMBL/GenBank/DDBJ whole genome shotgun (WGS) entry which is preliminary data.</text>
</comment>
<dbReference type="AlphaFoldDB" id="M0AZ47"/>
<evidence type="ECO:0000313" key="7">
    <source>
        <dbReference type="Proteomes" id="UP000011591"/>
    </source>
</evidence>
<dbReference type="EMBL" id="AOIP01000033">
    <property type="protein sequence ID" value="ELZ03248.1"/>
    <property type="molecule type" value="Genomic_DNA"/>
</dbReference>
<comment type="subcellular location">
    <subcellularLocation>
        <location evidence="1">Endomembrane system</location>
        <topology evidence="1">Multi-pass membrane protein</topology>
    </subcellularLocation>
</comment>
<dbReference type="Gene3D" id="1.20.120.1630">
    <property type="match status" value="1"/>
</dbReference>
<feature type="transmembrane region" description="Helical" evidence="5">
    <location>
        <begin position="43"/>
        <end position="66"/>
    </location>
</feature>
<proteinExistence type="predicted"/>
<keyword evidence="2 5" id="KW-0812">Transmembrane</keyword>
<dbReference type="PANTHER" id="PTHR12714:SF9">
    <property type="entry name" value="PROTEIN-S-ISOPRENYLCYSTEINE O-METHYLTRANSFERASE"/>
    <property type="match status" value="1"/>
</dbReference>
<keyword evidence="7" id="KW-1185">Reference proteome</keyword>
<protein>
    <recommendedName>
        <fullName evidence="8">Phospholipid methyltransferase</fullName>
    </recommendedName>
</protein>
<dbReference type="Pfam" id="PF04191">
    <property type="entry name" value="PEMT"/>
    <property type="match status" value="1"/>
</dbReference>
<dbReference type="InterPro" id="IPR007318">
    <property type="entry name" value="Phopholipid_MeTrfase"/>
</dbReference>
<dbReference type="Proteomes" id="UP000011591">
    <property type="component" value="Unassembled WGS sequence"/>
</dbReference>
<dbReference type="GO" id="GO:0016740">
    <property type="term" value="F:transferase activity"/>
    <property type="evidence" value="ECO:0007669"/>
    <property type="project" value="UniProtKB-ARBA"/>
</dbReference>
<keyword evidence="3 5" id="KW-1133">Transmembrane helix</keyword>
<evidence type="ECO:0008006" key="8">
    <source>
        <dbReference type="Google" id="ProtNLM"/>
    </source>
</evidence>
<name>M0AZ47_9EURY</name>
<gene>
    <name evidence="6" type="ORF">C480_15985</name>
</gene>
<evidence type="ECO:0000256" key="2">
    <source>
        <dbReference type="ARBA" id="ARBA00022692"/>
    </source>
</evidence>
<accession>M0AZ47</accession>
<evidence type="ECO:0000256" key="4">
    <source>
        <dbReference type="ARBA" id="ARBA00023136"/>
    </source>
</evidence>
<evidence type="ECO:0000256" key="3">
    <source>
        <dbReference type="ARBA" id="ARBA00022989"/>
    </source>
</evidence>
<evidence type="ECO:0000256" key="5">
    <source>
        <dbReference type="SAM" id="Phobius"/>
    </source>
</evidence>
<sequence length="202" mass="22396">MSETPSVTEVTNYRRIRAADTAVTDEYVFTLRTVLSDMARSFALLKTAVFTAIVPGTVAGLIPWLLGRNDLEYQSFNSPLVRRLGHLSLVSGALLYCHTAFRFADEDGTPSPRDEPAELVTGGVYADTRNPMYIGVVLVVLGQAVRFRSALVLWWAVGCALGFQRRIVSYEEPNLAAKHGEAYAEYAARVPRWLPRVQRTDG</sequence>
<dbReference type="PATRIC" id="fig|1227491.4.peg.3284"/>